<protein>
    <submittedName>
        <fullName evidence="3">Lipase_3 domain-containing protein</fullName>
    </submittedName>
</protein>
<evidence type="ECO:0000313" key="3">
    <source>
        <dbReference type="WBParaSite" id="HCON_00180760-00001"/>
    </source>
</evidence>
<proteinExistence type="predicted"/>
<feature type="transmembrane region" description="Helical" evidence="1">
    <location>
        <begin position="380"/>
        <end position="405"/>
    </location>
</feature>
<reference evidence="3" key="1">
    <citation type="submission" date="2020-12" db="UniProtKB">
        <authorList>
            <consortium name="WormBaseParasite"/>
        </authorList>
    </citation>
    <scope>IDENTIFICATION</scope>
    <source>
        <strain evidence="3">MHco3</strain>
    </source>
</reference>
<evidence type="ECO:0000313" key="2">
    <source>
        <dbReference type="Proteomes" id="UP000025227"/>
    </source>
</evidence>
<keyword evidence="1" id="KW-1133">Transmembrane helix</keyword>
<organism evidence="2 3">
    <name type="scientific">Haemonchus contortus</name>
    <name type="common">Barber pole worm</name>
    <dbReference type="NCBI Taxonomy" id="6289"/>
    <lineage>
        <taxon>Eukaryota</taxon>
        <taxon>Metazoa</taxon>
        <taxon>Ecdysozoa</taxon>
        <taxon>Nematoda</taxon>
        <taxon>Chromadorea</taxon>
        <taxon>Rhabditida</taxon>
        <taxon>Rhabditina</taxon>
        <taxon>Rhabditomorpha</taxon>
        <taxon>Strongyloidea</taxon>
        <taxon>Trichostrongylidae</taxon>
        <taxon>Haemonchus</taxon>
    </lineage>
</organism>
<feature type="transmembrane region" description="Helical" evidence="1">
    <location>
        <begin position="329"/>
        <end position="359"/>
    </location>
</feature>
<keyword evidence="2" id="KW-1185">Reference proteome</keyword>
<keyword evidence="1" id="KW-0812">Transmembrane</keyword>
<feature type="transmembrane region" description="Helical" evidence="1">
    <location>
        <begin position="204"/>
        <end position="228"/>
    </location>
</feature>
<name>A0A7I5EEJ6_HAECO</name>
<dbReference type="WBParaSite" id="HCON_00180760-00001">
    <property type="protein sequence ID" value="HCON_00180760-00001"/>
    <property type="gene ID" value="HCON_00180760"/>
</dbReference>
<dbReference type="OrthoDB" id="5917822at2759"/>
<evidence type="ECO:0000256" key="1">
    <source>
        <dbReference type="SAM" id="Phobius"/>
    </source>
</evidence>
<feature type="transmembrane region" description="Helical" evidence="1">
    <location>
        <begin position="111"/>
        <end position="133"/>
    </location>
</feature>
<keyword evidence="1" id="KW-0472">Membrane</keyword>
<dbReference type="AlphaFoldDB" id="A0A7I5EEJ6"/>
<dbReference type="OMA" id="YFAYRRM"/>
<sequence>MTMAFIVATRTIVGFPFSHALEPAVSPFPICMTDILSSPTIKSGNVLALLDTLYASGFASASPSTPMLEGRTMHTLYAVSFIVYVSNCMCDWFHVWATLRGMVTSFPLENWLVISLVVTVVAGSMLTWLLLVLCMENAFAHRLDVTQYRSGFSLIWEALIEWIQAFNNFRVAFLVMLLHDAPITLLNFFFIASCRCAGPYVLPWSLLISSLSSVVSLSWRITMLYFAYRRMLCALKSEANVKVARHSKLMEHLQWATDYRNGGRLEEYDELWPVRWARCRIFSKPENAVGSPFAGSNTRKDTYVQWITLFLLSTLPVCGAVLLCIKRSAKFVICVILSVTYYFIFFGICCIPCCYHYTCRQHSFYHRHKCSRTFIRCCSHIFHFTVLIVSLLGTVSLIVLNFILLSSVHIIGSNTLPPEIDQICITLLPTSRSIHAAVLPSPVLPFHSLEQNVNMVFLPDDKKASTVCKSLWKDGEFGIGLRRKEAGPWQTRRRFNNRLIAVATQVIMNNTIPEEAYLELRFDHALMLELGPLHDHMFACVRGEQSGWQFISHLHHTSWPYFLGCRQNWRFIEKNLIECFNIKSRISQRRHHARREHRRRRDERKGKFD</sequence>
<accession>A0A7I5EEJ6</accession>
<dbReference type="Proteomes" id="UP000025227">
    <property type="component" value="Unplaced"/>
</dbReference>
<feature type="transmembrane region" description="Helical" evidence="1">
    <location>
        <begin position="75"/>
        <end position="99"/>
    </location>
</feature>
<feature type="transmembrane region" description="Helical" evidence="1">
    <location>
        <begin position="303"/>
        <end position="323"/>
    </location>
</feature>
<feature type="transmembrane region" description="Helical" evidence="1">
    <location>
        <begin position="171"/>
        <end position="192"/>
    </location>
</feature>